<sequence>MSTYRDRPLPHSAPQLLEVRGEPTAFCSSSPSLHPPYHEHHAPLSIPNGHCPPPTQTMQLVAPPTQVPSRSSVPKMGIRARVADWPPRRDRSRESLLQNGHSGKAGGGVNQGVGPFRRSPALLPLPRRRREAGFGSRLGGSSPSLYRPPPPLQRSSSEVTLSEQDPAEQGAEPGEGPRLGAVLYREYGSTSSIDTAAVPEQSFSHLLSQFHRERSPAQDTPLRPTDQPRVRQKSGGGEGTTSSLLRKLRITTRGAEPDPEPDPEAEEGGGAWVCPRSFVHYDVQSLLFDPHAAAASQRSHSASQRKNTNTATGASAASTGHAPNQAEPQDTDTPPDGTDAAPVDNPDAYHDDRLLISCPHFHIEAPGRTERDVSFLGRRGGAVTTAATGLHHSNASVSVLEVPPELQLTRLERLQNHSIEHLDLGARYYRQLFHNTEHSNYFGSDEKLGPVALSIRREKLEDTAELKDQYQYRIILRTTELVTLRGTVLEDSVLSTSRHGLARGLPLKEVLEGVVPELGVACLRLALATPKVTEQLLKLDEQGLSQKRKVGVLLCRAEQSMEEEMYNNEEATPAFSHFLELLGERVCLRGFSKYAAQLDTKTDSTGTHSLYTTYQDYEVMFHVSTMLPYMPNNPQQLLRKRHIGNDIVTIIFQEPGALPFTPQSIRSHFQHVFIIVRVHNPCSDSTCYSVAVTSMEDVPPFAPHP</sequence>
<accession>A0A8T3E3I1</accession>
<dbReference type="InterPro" id="IPR000331">
    <property type="entry name" value="Rap/Ran_GAP_dom"/>
</dbReference>
<dbReference type="FunFam" id="3.40.50.11210:FF:000002">
    <property type="entry name" value="Signal-induced proliferation-associated 1-like protein 1"/>
    <property type="match status" value="1"/>
</dbReference>
<dbReference type="InterPro" id="IPR035974">
    <property type="entry name" value="Rap/Ran-GAP_sf"/>
</dbReference>
<keyword evidence="1" id="KW-0343">GTPase activation</keyword>
<reference evidence="6" key="1">
    <citation type="submission" date="2021-01" db="EMBL/GenBank/DDBJ databases">
        <authorList>
            <person name="Zahm M."/>
            <person name="Roques C."/>
            <person name="Cabau C."/>
            <person name="Klopp C."/>
            <person name="Donnadieu C."/>
            <person name="Jouanno E."/>
            <person name="Lampietro C."/>
            <person name="Louis A."/>
            <person name="Herpin A."/>
            <person name="Echchiki A."/>
            <person name="Berthelot C."/>
            <person name="Parey E."/>
            <person name="Roest-Crollius H."/>
            <person name="Braasch I."/>
            <person name="Postlethwait J."/>
            <person name="Bobe J."/>
            <person name="Montfort J."/>
            <person name="Bouchez O."/>
            <person name="Begum T."/>
            <person name="Mejri S."/>
            <person name="Adams A."/>
            <person name="Chen W.-J."/>
            <person name="Guiguen Y."/>
        </authorList>
    </citation>
    <scope>NUCLEOTIDE SEQUENCE</scope>
    <source>
        <tissue evidence="6">Blood</tissue>
    </source>
</reference>
<feature type="compositionally biased region" description="Low complexity" evidence="4">
    <location>
        <begin position="331"/>
        <end position="344"/>
    </location>
</feature>
<gene>
    <name evidence="6" type="ORF">AGOR_G00031280</name>
</gene>
<dbReference type="PANTHER" id="PTHR15711">
    <property type="entry name" value="RAP GTPASE-ACTIVATING PROTEIN"/>
    <property type="match status" value="1"/>
</dbReference>
<protein>
    <recommendedName>
        <fullName evidence="5">Rap-GAP domain-containing protein</fullName>
    </recommendedName>
</protein>
<feature type="compositionally biased region" description="Low complexity" evidence="4">
    <location>
        <begin position="112"/>
        <end position="125"/>
    </location>
</feature>
<feature type="region of interest" description="Disordered" evidence="4">
    <location>
        <begin position="81"/>
        <end position="178"/>
    </location>
</feature>
<evidence type="ECO:0000256" key="4">
    <source>
        <dbReference type="SAM" id="MobiDB-lite"/>
    </source>
</evidence>
<dbReference type="Pfam" id="PF21022">
    <property type="entry name" value="Rap-GAP_dimer"/>
    <property type="match status" value="1"/>
</dbReference>
<dbReference type="PROSITE" id="PS50085">
    <property type="entry name" value="RAPGAP"/>
    <property type="match status" value="1"/>
</dbReference>
<evidence type="ECO:0000256" key="3">
    <source>
        <dbReference type="ARBA" id="ARBA00023054"/>
    </source>
</evidence>
<dbReference type="Gene3D" id="3.40.50.11210">
    <property type="entry name" value="Rap/Ran-GAP"/>
    <property type="match status" value="1"/>
</dbReference>
<dbReference type="Pfam" id="PF02145">
    <property type="entry name" value="Rap_GAP"/>
    <property type="match status" value="1"/>
</dbReference>
<dbReference type="GO" id="GO:0005096">
    <property type="term" value="F:GTPase activator activity"/>
    <property type="evidence" value="ECO:0007669"/>
    <property type="project" value="UniProtKB-KW"/>
</dbReference>
<dbReference type="SUPFAM" id="SSF111347">
    <property type="entry name" value="Rap/Ran-GAP"/>
    <property type="match status" value="1"/>
</dbReference>
<feature type="region of interest" description="Disordered" evidence="4">
    <location>
        <begin position="211"/>
        <end position="271"/>
    </location>
</feature>
<keyword evidence="7" id="KW-1185">Reference proteome</keyword>
<dbReference type="PANTHER" id="PTHR15711:SF15">
    <property type="entry name" value="SIGNAL-INDUCED PROLIFERATION-ASSOCIATED 1-LIKE PROTEIN 3"/>
    <property type="match status" value="1"/>
</dbReference>
<evidence type="ECO:0000313" key="7">
    <source>
        <dbReference type="Proteomes" id="UP000829720"/>
    </source>
</evidence>
<dbReference type="AlphaFoldDB" id="A0A8T3E3I1"/>
<evidence type="ECO:0000259" key="5">
    <source>
        <dbReference type="PROSITE" id="PS50085"/>
    </source>
</evidence>
<keyword evidence="2" id="KW-0597">Phosphoprotein</keyword>
<dbReference type="GO" id="GO:0090162">
    <property type="term" value="P:establishment of epithelial cell polarity"/>
    <property type="evidence" value="ECO:0007669"/>
    <property type="project" value="TreeGrafter"/>
</dbReference>
<dbReference type="Proteomes" id="UP000829720">
    <property type="component" value="Unassembled WGS sequence"/>
</dbReference>
<keyword evidence="3" id="KW-0175">Coiled coil</keyword>
<dbReference type="EMBL" id="JAERUA010000002">
    <property type="protein sequence ID" value="KAI1903832.1"/>
    <property type="molecule type" value="Genomic_DNA"/>
</dbReference>
<organism evidence="6 7">
    <name type="scientific">Albula goreensis</name>
    <dbReference type="NCBI Taxonomy" id="1534307"/>
    <lineage>
        <taxon>Eukaryota</taxon>
        <taxon>Metazoa</taxon>
        <taxon>Chordata</taxon>
        <taxon>Craniata</taxon>
        <taxon>Vertebrata</taxon>
        <taxon>Euteleostomi</taxon>
        <taxon>Actinopterygii</taxon>
        <taxon>Neopterygii</taxon>
        <taxon>Teleostei</taxon>
        <taxon>Albuliformes</taxon>
        <taxon>Albulidae</taxon>
        <taxon>Albula</taxon>
    </lineage>
</organism>
<evidence type="ECO:0000313" key="6">
    <source>
        <dbReference type="EMBL" id="KAI1903832.1"/>
    </source>
</evidence>
<feature type="compositionally biased region" description="Low complexity" evidence="4">
    <location>
        <begin position="294"/>
        <end position="320"/>
    </location>
</feature>
<comment type="caution">
    <text evidence="6">The sequence shown here is derived from an EMBL/GenBank/DDBJ whole genome shotgun (WGS) entry which is preliminary data.</text>
</comment>
<dbReference type="OrthoDB" id="2499658at2759"/>
<dbReference type="InterPro" id="IPR050989">
    <property type="entry name" value="Rap1_Ran_GAP"/>
</dbReference>
<evidence type="ECO:0000256" key="2">
    <source>
        <dbReference type="ARBA" id="ARBA00022553"/>
    </source>
</evidence>
<evidence type="ECO:0000256" key="1">
    <source>
        <dbReference type="ARBA" id="ARBA00022468"/>
    </source>
</evidence>
<name>A0A8T3E3I1_9TELE</name>
<feature type="region of interest" description="Disordered" evidence="4">
    <location>
        <begin position="294"/>
        <end position="349"/>
    </location>
</feature>
<dbReference type="Gene3D" id="6.10.140.210">
    <property type="match status" value="1"/>
</dbReference>
<feature type="domain" description="Rap-GAP" evidence="5">
    <location>
        <begin position="536"/>
        <end position="705"/>
    </location>
</feature>
<dbReference type="GO" id="GO:0005794">
    <property type="term" value="C:Golgi apparatus"/>
    <property type="evidence" value="ECO:0007669"/>
    <property type="project" value="TreeGrafter"/>
</dbReference>
<dbReference type="GO" id="GO:0003382">
    <property type="term" value="P:epithelial cell morphogenesis"/>
    <property type="evidence" value="ECO:0007669"/>
    <property type="project" value="TreeGrafter"/>
</dbReference>
<dbReference type="GO" id="GO:0005886">
    <property type="term" value="C:plasma membrane"/>
    <property type="evidence" value="ECO:0007669"/>
    <property type="project" value="TreeGrafter"/>
</dbReference>
<feature type="compositionally biased region" description="Acidic residues" evidence="4">
    <location>
        <begin position="257"/>
        <end position="267"/>
    </location>
</feature>
<dbReference type="GO" id="GO:0051056">
    <property type="term" value="P:regulation of small GTPase mediated signal transduction"/>
    <property type="evidence" value="ECO:0007669"/>
    <property type="project" value="InterPro"/>
</dbReference>
<proteinExistence type="predicted"/>